<feature type="transmembrane region" description="Helical" evidence="4">
    <location>
        <begin position="233"/>
        <end position="256"/>
    </location>
</feature>
<dbReference type="GO" id="GO:0005886">
    <property type="term" value="C:plasma membrane"/>
    <property type="evidence" value="ECO:0007669"/>
    <property type="project" value="TreeGrafter"/>
</dbReference>
<keyword evidence="4" id="KW-0812">Transmembrane</keyword>
<dbReference type="PANTHER" id="PTHR45138:SF9">
    <property type="entry name" value="DIGUANYLATE CYCLASE DGCM-RELATED"/>
    <property type="match status" value="1"/>
</dbReference>
<dbReference type="Gene3D" id="3.30.70.270">
    <property type="match status" value="1"/>
</dbReference>
<proteinExistence type="predicted"/>
<dbReference type="GO" id="GO:0052621">
    <property type="term" value="F:diguanylate cyclase activity"/>
    <property type="evidence" value="ECO:0007669"/>
    <property type="project" value="UniProtKB-EC"/>
</dbReference>
<dbReference type="EC" id="2.7.7.65" evidence="2"/>
<keyword evidence="4" id="KW-1133">Transmembrane helix</keyword>
<accession>A0A4P9K756</accession>
<dbReference type="InterPro" id="IPR000160">
    <property type="entry name" value="GGDEF_dom"/>
</dbReference>
<dbReference type="SMART" id="SM00267">
    <property type="entry name" value="GGDEF"/>
    <property type="match status" value="1"/>
</dbReference>
<sequence>MKSANIPNMPPKIESINKKPLYLLALILLTTYLLVSFVLYDKIRQSTIENKLNDLSHHLLYQKALRSYISNNVKPVIYDYMHQGLLSSDYFEKRVLSSAYISEQVFRIYQNLLIENQLPEWQYRIAASNAMNPKNQASQTELELIERFNQEPNLKQIQNIDSINGKEALHVILPLAKTQSSCLYCHGDPKQAPQDLIEQYGSERGFFEPVGKIRGFISYKIDLDNALKTSKQAFLTVNTIILLTSILIFVLVSLIYNSEQKRKLLNNKLQRETHYIAHHDFLTGLKNRHSLNLTLPQKLIEYQESDNKKAIWAIMIDIDHFKKINDSYGHDIGDRALQELGKILKRVAKFYINADVYRLGGEEFLIVLEGTEDSIKQLYHRIQELLDKITIDQCEQDIKVSAGATAYRRQEQQYDFLKRADNALYSAKQQGRNCMVID</sequence>
<organism evidence="6 7">
    <name type="scientific">Thiomicrorhabdus sediminis</name>
    <dbReference type="NCBI Taxonomy" id="2580412"/>
    <lineage>
        <taxon>Bacteria</taxon>
        <taxon>Pseudomonadati</taxon>
        <taxon>Pseudomonadota</taxon>
        <taxon>Gammaproteobacteria</taxon>
        <taxon>Thiotrichales</taxon>
        <taxon>Piscirickettsiaceae</taxon>
        <taxon>Thiomicrorhabdus</taxon>
    </lineage>
</organism>
<evidence type="ECO:0000256" key="3">
    <source>
        <dbReference type="ARBA" id="ARBA00034247"/>
    </source>
</evidence>
<evidence type="ECO:0000259" key="5">
    <source>
        <dbReference type="PROSITE" id="PS50887"/>
    </source>
</evidence>
<evidence type="ECO:0000256" key="4">
    <source>
        <dbReference type="SAM" id="Phobius"/>
    </source>
</evidence>
<dbReference type="GO" id="GO:1902201">
    <property type="term" value="P:negative regulation of bacterial-type flagellum-dependent cell motility"/>
    <property type="evidence" value="ECO:0007669"/>
    <property type="project" value="TreeGrafter"/>
</dbReference>
<dbReference type="RefSeq" id="WP_138565618.1">
    <property type="nucleotide sequence ID" value="NZ_CP040602.1"/>
</dbReference>
<feature type="domain" description="GGDEF" evidence="5">
    <location>
        <begin position="309"/>
        <end position="438"/>
    </location>
</feature>
<feature type="transmembrane region" description="Helical" evidence="4">
    <location>
        <begin position="21"/>
        <end position="40"/>
    </location>
</feature>
<dbReference type="Pfam" id="PF00990">
    <property type="entry name" value="GGDEF"/>
    <property type="match status" value="1"/>
</dbReference>
<dbReference type="EMBL" id="CP040602">
    <property type="protein sequence ID" value="QCU90944.1"/>
    <property type="molecule type" value="Genomic_DNA"/>
</dbReference>
<dbReference type="InterPro" id="IPR029787">
    <property type="entry name" value="Nucleotide_cyclase"/>
</dbReference>
<reference evidence="6 7" key="1">
    <citation type="submission" date="2019-05" db="EMBL/GenBank/DDBJ databases">
        <title>Thiomicrorhabdus sediminis sp. nov, a novel sulfur-oxidizing bacterium isolated from coastal sediment.</title>
        <authorList>
            <person name="Liu X."/>
        </authorList>
    </citation>
    <scope>NUCLEOTIDE SEQUENCE [LARGE SCALE GENOMIC DNA]</scope>
    <source>
        <strain evidence="6 7">G1</strain>
    </source>
</reference>
<dbReference type="AlphaFoldDB" id="A0A4P9K756"/>
<dbReference type="PROSITE" id="PS50887">
    <property type="entry name" value="GGDEF"/>
    <property type="match status" value="1"/>
</dbReference>
<name>A0A4P9K756_9GAMM</name>
<evidence type="ECO:0000256" key="1">
    <source>
        <dbReference type="ARBA" id="ARBA00001946"/>
    </source>
</evidence>
<dbReference type="SUPFAM" id="SSF55073">
    <property type="entry name" value="Nucleotide cyclase"/>
    <property type="match status" value="1"/>
</dbReference>
<dbReference type="Proteomes" id="UP000304864">
    <property type="component" value="Chromosome"/>
</dbReference>
<dbReference type="KEGG" id="thig:FE785_10060"/>
<dbReference type="NCBIfam" id="TIGR00254">
    <property type="entry name" value="GGDEF"/>
    <property type="match status" value="1"/>
</dbReference>
<evidence type="ECO:0000313" key="7">
    <source>
        <dbReference type="Proteomes" id="UP000304864"/>
    </source>
</evidence>
<keyword evidence="4" id="KW-0472">Membrane</keyword>
<dbReference type="InterPro" id="IPR043128">
    <property type="entry name" value="Rev_trsase/Diguanyl_cyclase"/>
</dbReference>
<dbReference type="OrthoDB" id="9797588at2"/>
<dbReference type="CDD" id="cd01949">
    <property type="entry name" value="GGDEF"/>
    <property type="match status" value="1"/>
</dbReference>
<dbReference type="InterPro" id="IPR050469">
    <property type="entry name" value="Diguanylate_Cyclase"/>
</dbReference>
<evidence type="ECO:0000256" key="2">
    <source>
        <dbReference type="ARBA" id="ARBA00012528"/>
    </source>
</evidence>
<dbReference type="PANTHER" id="PTHR45138">
    <property type="entry name" value="REGULATORY COMPONENTS OF SENSORY TRANSDUCTION SYSTEM"/>
    <property type="match status" value="1"/>
</dbReference>
<comment type="catalytic activity">
    <reaction evidence="3">
        <text>2 GTP = 3',3'-c-di-GMP + 2 diphosphate</text>
        <dbReference type="Rhea" id="RHEA:24898"/>
        <dbReference type="ChEBI" id="CHEBI:33019"/>
        <dbReference type="ChEBI" id="CHEBI:37565"/>
        <dbReference type="ChEBI" id="CHEBI:58805"/>
        <dbReference type="EC" id="2.7.7.65"/>
    </reaction>
</comment>
<comment type="cofactor">
    <cofactor evidence="1">
        <name>Mg(2+)</name>
        <dbReference type="ChEBI" id="CHEBI:18420"/>
    </cofactor>
</comment>
<gene>
    <name evidence="6" type="ORF">FE785_10060</name>
</gene>
<dbReference type="InterPro" id="IPR021796">
    <property type="entry name" value="Tll0287-like_dom"/>
</dbReference>
<protein>
    <recommendedName>
        <fullName evidence="2">diguanylate cyclase</fullName>
        <ecNumber evidence="2">2.7.7.65</ecNumber>
    </recommendedName>
</protein>
<evidence type="ECO:0000313" key="6">
    <source>
        <dbReference type="EMBL" id="QCU90944.1"/>
    </source>
</evidence>
<dbReference type="FunFam" id="3.30.70.270:FF:000001">
    <property type="entry name" value="Diguanylate cyclase domain protein"/>
    <property type="match status" value="1"/>
</dbReference>
<dbReference type="Pfam" id="PF11845">
    <property type="entry name" value="Tll0287-like"/>
    <property type="match status" value="1"/>
</dbReference>
<keyword evidence="7" id="KW-1185">Reference proteome</keyword>
<dbReference type="GO" id="GO:0043709">
    <property type="term" value="P:cell adhesion involved in single-species biofilm formation"/>
    <property type="evidence" value="ECO:0007669"/>
    <property type="project" value="TreeGrafter"/>
</dbReference>